<gene>
    <name evidence="2" type="ORF">QE152_g32279</name>
</gene>
<name>A0AAW1IZT4_POPJA</name>
<sequence>MKLKRMAREIEENIENETDLIRDLARSQAAERIKDEHKTGEIKKALDEFLKYNTINQQIHDNIRTNQDKQKELLAERERMLEDVEKYEKEIEENKKLELEKRR</sequence>
<accession>A0AAW1IZT4</accession>
<evidence type="ECO:0000256" key="1">
    <source>
        <dbReference type="SAM" id="Coils"/>
    </source>
</evidence>
<protein>
    <submittedName>
        <fullName evidence="2">Uncharacterized protein</fullName>
    </submittedName>
</protein>
<reference evidence="2 3" key="1">
    <citation type="journal article" date="2024" name="BMC Genomics">
        <title>De novo assembly and annotation of Popillia japonica's genome with initial clues to its potential as an invasive pest.</title>
        <authorList>
            <person name="Cucini C."/>
            <person name="Boschi S."/>
            <person name="Funari R."/>
            <person name="Cardaioli E."/>
            <person name="Iannotti N."/>
            <person name="Marturano G."/>
            <person name="Paoli F."/>
            <person name="Bruttini M."/>
            <person name="Carapelli A."/>
            <person name="Frati F."/>
            <person name="Nardi F."/>
        </authorList>
    </citation>
    <scope>NUCLEOTIDE SEQUENCE [LARGE SCALE GENOMIC DNA]</scope>
    <source>
        <strain evidence="2">DMR45628</strain>
    </source>
</reference>
<dbReference type="EMBL" id="JASPKY010000469">
    <property type="protein sequence ID" value="KAK9695855.1"/>
    <property type="molecule type" value="Genomic_DNA"/>
</dbReference>
<dbReference type="Proteomes" id="UP001458880">
    <property type="component" value="Unassembled WGS sequence"/>
</dbReference>
<dbReference type="AlphaFoldDB" id="A0AAW1IZT4"/>
<keyword evidence="3" id="KW-1185">Reference proteome</keyword>
<feature type="coiled-coil region" evidence="1">
    <location>
        <begin position="70"/>
        <end position="97"/>
    </location>
</feature>
<keyword evidence="1" id="KW-0175">Coiled coil</keyword>
<evidence type="ECO:0000313" key="3">
    <source>
        <dbReference type="Proteomes" id="UP001458880"/>
    </source>
</evidence>
<comment type="caution">
    <text evidence="2">The sequence shown here is derived from an EMBL/GenBank/DDBJ whole genome shotgun (WGS) entry which is preliminary data.</text>
</comment>
<proteinExistence type="predicted"/>
<organism evidence="2 3">
    <name type="scientific">Popillia japonica</name>
    <name type="common">Japanese beetle</name>
    <dbReference type="NCBI Taxonomy" id="7064"/>
    <lineage>
        <taxon>Eukaryota</taxon>
        <taxon>Metazoa</taxon>
        <taxon>Ecdysozoa</taxon>
        <taxon>Arthropoda</taxon>
        <taxon>Hexapoda</taxon>
        <taxon>Insecta</taxon>
        <taxon>Pterygota</taxon>
        <taxon>Neoptera</taxon>
        <taxon>Endopterygota</taxon>
        <taxon>Coleoptera</taxon>
        <taxon>Polyphaga</taxon>
        <taxon>Scarabaeiformia</taxon>
        <taxon>Scarabaeidae</taxon>
        <taxon>Rutelinae</taxon>
        <taxon>Popillia</taxon>
    </lineage>
</organism>
<evidence type="ECO:0000313" key="2">
    <source>
        <dbReference type="EMBL" id="KAK9695855.1"/>
    </source>
</evidence>